<protein>
    <submittedName>
        <fullName evidence="6">Tryprostatin B 6-hydroxylase-like protein</fullName>
    </submittedName>
</protein>
<dbReference type="PRINTS" id="PR00463">
    <property type="entry name" value="EP450I"/>
</dbReference>
<sequence>MSAALEPILRSSWQATAGVSALAGVLSHHTVFRPYEIDGAGWELFFTYIGTFVTLCIAYVHIAGFGFVASLGRILLVATTYNVSLTASILAYRAFFHRLGRFPGPFHARLSRFYAFYKATKTVRGCEDIQKLHEQYGDFVRVGPREISINRPSAIRPIYEPPTKTTRSPWYAQVSKDVTKISLNSTRVLKVHKQRKKGWERGLGSRAMAIYELRVTEKVNSLLSRIAAKAGTPMNMADYIMFFGFDVMGDVGKSSHALYFFLFADFHMVENETEHTAIKGIHESMMAIGIIGTVPWLLSMLGKIPGAAGGYARFTGWCHDQLQEKRKIMVNEKASLQDQEPRDVMSWLLKAKEEGNPSAPPGDQAVEEDARLLIIAGSDTVASAITNALYYLAKNPDRYKALQDALWQHFPHGDSDWTYEKARAVPYLDWVIHETLRLRPSVPGGLARVTPPEGLMVDDVFIPGDTVTSVPTYTMQRDERYWPDALSFKPERWEGLNTEKAPWIPFTRGQWACSGKALAMMEMRMVLGRIALQYDIAFPKGVTAENVDFQFKDTFTQTLPPLPLVFTPISR</sequence>
<evidence type="ECO:0000313" key="7">
    <source>
        <dbReference type="Proteomes" id="UP001055219"/>
    </source>
</evidence>
<dbReference type="Pfam" id="PF00067">
    <property type="entry name" value="p450"/>
    <property type="match status" value="1"/>
</dbReference>
<evidence type="ECO:0000313" key="6">
    <source>
        <dbReference type="EMBL" id="KAI6779324.1"/>
    </source>
</evidence>
<evidence type="ECO:0000256" key="1">
    <source>
        <dbReference type="ARBA" id="ARBA00022617"/>
    </source>
</evidence>
<dbReference type="GO" id="GO:0004497">
    <property type="term" value="F:monooxygenase activity"/>
    <property type="evidence" value="ECO:0007669"/>
    <property type="project" value="InterPro"/>
</dbReference>
<feature type="binding site" description="axial binding residue" evidence="4">
    <location>
        <position position="513"/>
    </location>
    <ligand>
        <name>heme</name>
        <dbReference type="ChEBI" id="CHEBI:30413"/>
    </ligand>
    <ligandPart>
        <name>Fe</name>
        <dbReference type="ChEBI" id="CHEBI:18248"/>
    </ligandPart>
</feature>
<keyword evidence="1 4" id="KW-0349">Heme</keyword>
<keyword evidence="2 4" id="KW-0479">Metal-binding</keyword>
<dbReference type="PRINTS" id="PR00385">
    <property type="entry name" value="P450"/>
</dbReference>
<dbReference type="InterPro" id="IPR036396">
    <property type="entry name" value="Cyt_P450_sf"/>
</dbReference>
<keyword evidence="7" id="KW-1185">Reference proteome</keyword>
<dbReference type="InterPro" id="IPR050121">
    <property type="entry name" value="Cytochrome_P450_monoxygenase"/>
</dbReference>
<dbReference type="GO" id="GO:0005506">
    <property type="term" value="F:iron ion binding"/>
    <property type="evidence" value="ECO:0007669"/>
    <property type="project" value="InterPro"/>
</dbReference>
<name>A0A9P9XXV7_9HYPO</name>
<dbReference type="Proteomes" id="UP001055219">
    <property type="component" value="Unassembled WGS sequence"/>
</dbReference>
<keyword evidence="3 4" id="KW-0408">Iron</keyword>
<accession>A0A9P9XXV7</accession>
<feature type="transmembrane region" description="Helical" evidence="5">
    <location>
        <begin position="74"/>
        <end position="92"/>
    </location>
</feature>
<dbReference type="GO" id="GO:0020037">
    <property type="term" value="F:heme binding"/>
    <property type="evidence" value="ECO:0007669"/>
    <property type="project" value="InterPro"/>
</dbReference>
<dbReference type="InterPro" id="IPR001128">
    <property type="entry name" value="Cyt_P450"/>
</dbReference>
<dbReference type="GO" id="GO:0016705">
    <property type="term" value="F:oxidoreductase activity, acting on paired donors, with incorporation or reduction of molecular oxygen"/>
    <property type="evidence" value="ECO:0007669"/>
    <property type="project" value="InterPro"/>
</dbReference>
<dbReference type="InterPro" id="IPR002401">
    <property type="entry name" value="Cyt_P450_E_grp-I"/>
</dbReference>
<comment type="cofactor">
    <cofactor evidence="4">
        <name>heme</name>
        <dbReference type="ChEBI" id="CHEBI:30413"/>
    </cofactor>
</comment>
<evidence type="ECO:0000256" key="5">
    <source>
        <dbReference type="SAM" id="Phobius"/>
    </source>
</evidence>
<dbReference type="SUPFAM" id="SSF48264">
    <property type="entry name" value="Cytochrome P450"/>
    <property type="match status" value="1"/>
</dbReference>
<keyword evidence="5" id="KW-0812">Transmembrane</keyword>
<dbReference type="EMBL" id="JAGIXG020000048">
    <property type="protein sequence ID" value="KAI6779324.1"/>
    <property type="molecule type" value="Genomic_DNA"/>
</dbReference>
<gene>
    <name evidence="6" type="ORF">J7T54_000422</name>
</gene>
<dbReference type="OrthoDB" id="6692864at2759"/>
<proteinExistence type="predicted"/>
<evidence type="ECO:0000256" key="4">
    <source>
        <dbReference type="PIRSR" id="PIRSR602401-1"/>
    </source>
</evidence>
<reference evidence="6" key="1">
    <citation type="journal article" date="2021" name="J Fungi (Basel)">
        <title>Genomic and Metabolomic Analyses of the Marine Fungus Emericellopsis cladophorae: Insights into Saltwater Adaptability Mechanisms and Its Biosynthetic Potential.</title>
        <authorList>
            <person name="Goncalves M.F.M."/>
            <person name="Hilario S."/>
            <person name="Van de Peer Y."/>
            <person name="Esteves A.C."/>
            <person name="Alves A."/>
        </authorList>
    </citation>
    <scope>NUCLEOTIDE SEQUENCE</scope>
    <source>
        <strain evidence="6">MUM 19.33</strain>
    </source>
</reference>
<dbReference type="Gene3D" id="1.10.630.10">
    <property type="entry name" value="Cytochrome P450"/>
    <property type="match status" value="1"/>
</dbReference>
<dbReference type="AlphaFoldDB" id="A0A9P9XXV7"/>
<evidence type="ECO:0000256" key="3">
    <source>
        <dbReference type="ARBA" id="ARBA00023004"/>
    </source>
</evidence>
<feature type="transmembrane region" description="Helical" evidence="5">
    <location>
        <begin position="44"/>
        <end position="68"/>
    </location>
</feature>
<comment type="caution">
    <text evidence="6">The sequence shown here is derived from an EMBL/GenBank/DDBJ whole genome shotgun (WGS) entry which is preliminary data.</text>
</comment>
<keyword evidence="5" id="KW-1133">Transmembrane helix</keyword>
<keyword evidence="5" id="KW-0472">Membrane</keyword>
<dbReference type="CDD" id="cd11061">
    <property type="entry name" value="CYP67-like"/>
    <property type="match status" value="1"/>
</dbReference>
<dbReference type="PANTHER" id="PTHR24305:SF78">
    <property type="entry name" value="P450, PUTATIVE (EUROFUNG)-RELATED"/>
    <property type="match status" value="1"/>
</dbReference>
<evidence type="ECO:0000256" key="2">
    <source>
        <dbReference type="ARBA" id="ARBA00022723"/>
    </source>
</evidence>
<reference evidence="6" key="2">
    <citation type="submission" date="2022-07" db="EMBL/GenBank/DDBJ databases">
        <authorList>
            <person name="Goncalves M.F.M."/>
            <person name="Hilario S."/>
            <person name="Van De Peer Y."/>
            <person name="Esteves A.C."/>
            <person name="Alves A."/>
        </authorList>
    </citation>
    <scope>NUCLEOTIDE SEQUENCE</scope>
    <source>
        <strain evidence="6">MUM 19.33</strain>
    </source>
</reference>
<dbReference type="GeneID" id="75826941"/>
<organism evidence="6 7">
    <name type="scientific">Emericellopsis cladophorae</name>
    <dbReference type="NCBI Taxonomy" id="2686198"/>
    <lineage>
        <taxon>Eukaryota</taxon>
        <taxon>Fungi</taxon>
        <taxon>Dikarya</taxon>
        <taxon>Ascomycota</taxon>
        <taxon>Pezizomycotina</taxon>
        <taxon>Sordariomycetes</taxon>
        <taxon>Hypocreomycetidae</taxon>
        <taxon>Hypocreales</taxon>
        <taxon>Bionectriaceae</taxon>
        <taxon>Emericellopsis</taxon>
    </lineage>
</organism>
<dbReference type="PANTHER" id="PTHR24305">
    <property type="entry name" value="CYTOCHROME P450"/>
    <property type="match status" value="1"/>
</dbReference>
<dbReference type="RefSeq" id="XP_051360180.1">
    <property type="nucleotide sequence ID" value="XM_051508707.1"/>
</dbReference>